<dbReference type="Pfam" id="PF14031">
    <property type="entry name" value="D-ser_dehydrat"/>
    <property type="match status" value="1"/>
</dbReference>
<gene>
    <name evidence="4" type="ORF">ESZ00_00365</name>
</gene>
<dbReference type="OrthoDB" id="9788869at2"/>
<dbReference type="CDD" id="cd06818">
    <property type="entry name" value="PLPDE_III_cryptic_DSD"/>
    <property type="match status" value="1"/>
</dbReference>
<dbReference type="PANTHER" id="PTHR28004">
    <property type="entry name" value="ZGC:162816-RELATED"/>
    <property type="match status" value="1"/>
</dbReference>
<dbReference type="PANTHER" id="PTHR28004:SF8">
    <property type="entry name" value="D-SERINE DEAMINASE"/>
    <property type="match status" value="1"/>
</dbReference>
<dbReference type="Gene3D" id="2.40.37.20">
    <property type="entry name" value="D-serine dehydratase-like domain"/>
    <property type="match status" value="1"/>
</dbReference>
<dbReference type="InterPro" id="IPR001608">
    <property type="entry name" value="Ala_racemase_N"/>
</dbReference>
<organism evidence="4 5">
    <name type="scientific">Silvibacterium dinghuense</name>
    <dbReference type="NCBI Taxonomy" id="1560006"/>
    <lineage>
        <taxon>Bacteria</taxon>
        <taxon>Pseudomonadati</taxon>
        <taxon>Acidobacteriota</taxon>
        <taxon>Terriglobia</taxon>
        <taxon>Terriglobales</taxon>
        <taxon>Acidobacteriaceae</taxon>
        <taxon>Silvibacterium</taxon>
    </lineage>
</organism>
<proteinExistence type="inferred from homology"/>
<dbReference type="InterPro" id="IPR026956">
    <property type="entry name" value="D-ser_dehydrat-like_dom"/>
</dbReference>
<dbReference type="GO" id="GO:0016829">
    <property type="term" value="F:lyase activity"/>
    <property type="evidence" value="ECO:0007669"/>
    <property type="project" value="UniProtKB-KW"/>
</dbReference>
<dbReference type="InterPro" id="IPR051466">
    <property type="entry name" value="D-amino_acid_metab_enzyme"/>
</dbReference>
<accession>A0A4Q1SK51</accession>
<dbReference type="InterPro" id="IPR029066">
    <property type="entry name" value="PLP-binding_barrel"/>
</dbReference>
<keyword evidence="5" id="KW-1185">Reference proteome</keyword>
<evidence type="ECO:0000256" key="2">
    <source>
        <dbReference type="ARBA" id="ARBA00023239"/>
    </source>
</evidence>
<dbReference type="Proteomes" id="UP000290253">
    <property type="component" value="Unassembled WGS sequence"/>
</dbReference>
<comment type="caution">
    <text evidence="4">The sequence shown here is derived from an EMBL/GenBank/DDBJ whole genome shotgun (WGS) entry which is preliminary data.</text>
</comment>
<dbReference type="Pfam" id="PF01168">
    <property type="entry name" value="Ala_racemase_N"/>
    <property type="match status" value="1"/>
</dbReference>
<sequence>MAALHWNILREDVSLPCAVLYEERLEHNLKWMQRFIEEYGVKLAPHGKTTMTPKLFARQIAGGAWGITLATAQQALAAYEHGIRRVLMMNQLVGRQNMEAVSRLLEDPAFDFYCLVDSAAQIEQLGTFFHAKRQRVQVLLEVGIEGGRAGVRNAAQIVEVLAALARWKDTLALRGVELFEGLLKEESAVRSFLERATAVMRQLLAEKHLAPGKAILTGAGSAWYDVVAEVFTGAGFGEAVEIVLRPGCYLTHDVGAYREAQERILATNPIAQKLRAGLLPAQHVWSYVQSVPEAERAILGMGKRDAAFDAGLPEPALHYRPGEDAPRTTPAHWKLAKMMDQHAYLDIQAGDDIRPGDMIACDVAHPCLTFDKWRTLLVVNTHYDVIDVVETYF</sequence>
<name>A0A4Q1SK51_9BACT</name>
<feature type="domain" description="D-serine dehydratase-like" evidence="3">
    <location>
        <begin position="281"/>
        <end position="380"/>
    </location>
</feature>
<evidence type="ECO:0000256" key="1">
    <source>
        <dbReference type="ARBA" id="ARBA00005323"/>
    </source>
</evidence>
<dbReference type="SMART" id="SM01119">
    <property type="entry name" value="D-ser_dehydrat"/>
    <property type="match status" value="1"/>
</dbReference>
<dbReference type="Gene3D" id="3.20.20.10">
    <property type="entry name" value="Alanine racemase"/>
    <property type="match status" value="1"/>
</dbReference>
<keyword evidence="2" id="KW-0456">Lyase</keyword>
<dbReference type="AlphaFoldDB" id="A0A4Q1SK51"/>
<dbReference type="InterPro" id="IPR042208">
    <property type="entry name" value="D-ser_dehydrat-like_sf"/>
</dbReference>
<evidence type="ECO:0000313" key="4">
    <source>
        <dbReference type="EMBL" id="RXS98058.1"/>
    </source>
</evidence>
<dbReference type="SUPFAM" id="SSF51419">
    <property type="entry name" value="PLP-binding barrel"/>
    <property type="match status" value="1"/>
</dbReference>
<dbReference type="EMBL" id="SDMK01000001">
    <property type="protein sequence ID" value="RXS98058.1"/>
    <property type="molecule type" value="Genomic_DNA"/>
</dbReference>
<reference evidence="4 5" key="1">
    <citation type="journal article" date="2016" name="Int. J. Syst. Evol. Microbiol.">
        <title>Acidipila dinghuensis sp. nov., an acidobacterium isolated from forest soil.</title>
        <authorList>
            <person name="Jiang Y.W."/>
            <person name="Wang J."/>
            <person name="Chen M.H."/>
            <person name="Lv Y.Y."/>
            <person name="Qiu L.H."/>
        </authorList>
    </citation>
    <scope>NUCLEOTIDE SEQUENCE [LARGE SCALE GENOMIC DNA]</scope>
    <source>
        <strain evidence="4 5">DHOF10</strain>
    </source>
</reference>
<comment type="similarity">
    <text evidence="1">Belongs to the DSD1 family.</text>
</comment>
<evidence type="ECO:0000313" key="5">
    <source>
        <dbReference type="Proteomes" id="UP000290253"/>
    </source>
</evidence>
<protein>
    <submittedName>
        <fullName evidence="4">Amino acid deaminase</fullName>
    </submittedName>
</protein>
<evidence type="ECO:0000259" key="3">
    <source>
        <dbReference type="SMART" id="SM01119"/>
    </source>
</evidence>